<dbReference type="PANTHER" id="PTHR43157">
    <property type="entry name" value="PHOSPHATIDYLINOSITOL-GLYCAN BIOSYNTHESIS CLASS F PROTEIN-RELATED"/>
    <property type="match status" value="1"/>
</dbReference>
<dbReference type="HOGENOM" id="CLU_010194_44_5_1"/>
<dbReference type="SUPFAM" id="SSF51735">
    <property type="entry name" value="NAD(P)-binding Rossmann-fold domains"/>
    <property type="match status" value="1"/>
</dbReference>
<dbReference type="CDD" id="cd05327">
    <property type="entry name" value="retinol-DH_like_SDR_c_like"/>
    <property type="match status" value="1"/>
</dbReference>
<organism evidence="2 3">
    <name type="scientific">Daphnia pulex</name>
    <name type="common">Water flea</name>
    <dbReference type="NCBI Taxonomy" id="6669"/>
    <lineage>
        <taxon>Eukaryota</taxon>
        <taxon>Metazoa</taxon>
        <taxon>Ecdysozoa</taxon>
        <taxon>Arthropoda</taxon>
        <taxon>Crustacea</taxon>
        <taxon>Branchiopoda</taxon>
        <taxon>Diplostraca</taxon>
        <taxon>Cladocera</taxon>
        <taxon>Anomopoda</taxon>
        <taxon>Daphniidae</taxon>
        <taxon>Daphnia</taxon>
    </lineage>
</organism>
<sequence>MVVIKLYVAITKGVCKSKKRLEGKTIIITGANTGIGKETALDLAMRGGRIILACRDLKKASLAKDDIVEKSGNSNVSIKKLDLASLDSVREFAADVLKNEPKLHILINNAGCAAIEKRRTVDGLENQMQTNHFGHFLLTNLLIGMVGLIEKTHVINVSADLSFLCRNLNLDDLNFAHDSTTGTLLAPLKIYGASKLCNILFSKELSNKLQSLAVTVNSLHPGAVLTEFGRFSIVANIFMRLFAPFLKSPKEGAQTTIYLAVADDVANVTGQYFRDCKIVKPSKLAQDAGIAKKLWEVSETIVQLKPLEKYF</sequence>
<name>E9GW41_DAPPU</name>
<dbReference type="PANTHER" id="PTHR43157:SF31">
    <property type="entry name" value="PHOSPHATIDYLINOSITOL-GLYCAN BIOSYNTHESIS CLASS F PROTEIN"/>
    <property type="match status" value="1"/>
</dbReference>
<dbReference type="FunCoup" id="E9GW41">
    <property type="interactions" value="52"/>
</dbReference>
<dbReference type="AlphaFoldDB" id="E9GW41"/>
<dbReference type="EMBL" id="GL732569">
    <property type="protein sequence ID" value="EFX76332.1"/>
    <property type="molecule type" value="Genomic_DNA"/>
</dbReference>
<keyword evidence="1" id="KW-0560">Oxidoreductase</keyword>
<dbReference type="Pfam" id="PF00106">
    <property type="entry name" value="adh_short"/>
    <property type="match status" value="1"/>
</dbReference>
<dbReference type="OMA" id="ISIWAYL"/>
<dbReference type="PRINTS" id="PR00081">
    <property type="entry name" value="GDHRDH"/>
</dbReference>
<dbReference type="Gene3D" id="3.40.50.720">
    <property type="entry name" value="NAD(P)-binding Rossmann-like Domain"/>
    <property type="match status" value="1"/>
</dbReference>
<dbReference type="InterPro" id="IPR036291">
    <property type="entry name" value="NAD(P)-bd_dom_sf"/>
</dbReference>
<dbReference type="PhylomeDB" id="E9GW41"/>
<keyword evidence="3" id="KW-1185">Reference proteome</keyword>
<evidence type="ECO:0000256" key="1">
    <source>
        <dbReference type="ARBA" id="ARBA00023002"/>
    </source>
</evidence>
<dbReference type="STRING" id="6669.E9GW41"/>
<dbReference type="eggNOG" id="KOG1208">
    <property type="taxonomic scope" value="Eukaryota"/>
</dbReference>
<dbReference type="Proteomes" id="UP000000305">
    <property type="component" value="Unassembled WGS sequence"/>
</dbReference>
<evidence type="ECO:0000313" key="2">
    <source>
        <dbReference type="EMBL" id="EFX76332.1"/>
    </source>
</evidence>
<reference evidence="2 3" key="1">
    <citation type="journal article" date="2011" name="Science">
        <title>The ecoresponsive genome of Daphnia pulex.</title>
        <authorList>
            <person name="Colbourne J.K."/>
            <person name="Pfrender M.E."/>
            <person name="Gilbert D."/>
            <person name="Thomas W.K."/>
            <person name="Tucker A."/>
            <person name="Oakley T.H."/>
            <person name="Tokishita S."/>
            <person name="Aerts A."/>
            <person name="Arnold G.J."/>
            <person name="Basu M.K."/>
            <person name="Bauer D.J."/>
            <person name="Caceres C.E."/>
            <person name="Carmel L."/>
            <person name="Casola C."/>
            <person name="Choi J.H."/>
            <person name="Detter J.C."/>
            <person name="Dong Q."/>
            <person name="Dusheyko S."/>
            <person name="Eads B.D."/>
            <person name="Frohlich T."/>
            <person name="Geiler-Samerotte K.A."/>
            <person name="Gerlach D."/>
            <person name="Hatcher P."/>
            <person name="Jogdeo S."/>
            <person name="Krijgsveld J."/>
            <person name="Kriventseva E.V."/>
            <person name="Kultz D."/>
            <person name="Laforsch C."/>
            <person name="Lindquist E."/>
            <person name="Lopez J."/>
            <person name="Manak J.R."/>
            <person name="Muller J."/>
            <person name="Pangilinan J."/>
            <person name="Patwardhan R.P."/>
            <person name="Pitluck S."/>
            <person name="Pritham E.J."/>
            <person name="Rechtsteiner A."/>
            <person name="Rho M."/>
            <person name="Rogozin I.B."/>
            <person name="Sakarya O."/>
            <person name="Salamov A."/>
            <person name="Schaack S."/>
            <person name="Shapiro H."/>
            <person name="Shiga Y."/>
            <person name="Skalitzky C."/>
            <person name="Smith Z."/>
            <person name="Souvorov A."/>
            <person name="Sung W."/>
            <person name="Tang Z."/>
            <person name="Tsuchiya D."/>
            <person name="Tu H."/>
            <person name="Vos H."/>
            <person name="Wang M."/>
            <person name="Wolf Y.I."/>
            <person name="Yamagata H."/>
            <person name="Yamada T."/>
            <person name="Ye Y."/>
            <person name="Shaw J.R."/>
            <person name="Andrews J."/>
            <person name="Crease T.J."/>
            <person name="Tang H."/>
            <person name="Lucas S.M."/>
            <person name="Robertson H.M."/>
            <person name="Bork P."/>
            <person name="Koonin E.V."/>
            <person name="Zdobnov E.M."/>
            <person name="Grigoriev I.V."/>
            <person name="Lynch M."/>
            <person name="Boore J.L."/>
        </authorList>
    </citation>
    <scope>NUCLEOTIDE SEQUENCE [LARGE SCALE GENOMIC DNA]</scope>
</reference>
<dbReference type="KEGG" id="dpx:DAPPUDRAFT_55294"/>
<gene>
    <name evidence="2" type="ORF">DAPPUDRAFT_55294</name>
</gene>
<proteinExistence type="predicted"/>
<dbReference type="InterPro" id="IPR002347">
    <property type="entry name" value="SDR_fam"/>
</dbReference>
<dbReference type="InParanoid" id="E9GW41"/>
<evidence type="ECO:0000313" key="3">
    <source>
        <dbReference type="Proteomes" id="UP000000305"/>
    </source>
</evidence>
<dbReference type="OrthoDB" id="191139at2759"/>
<protein>
    <submittedName>
        <fullName evidence="2">Uncharacterized protein</fullName>
    </submittedName>
</protein>
<accession>E9GW41</accession>
<dbReference type="GO" id="GO:0016491">
    <property type="term" value="F:oxidoreductase activity"/>
    <property type="evidence" value="ECO:0007669"/>
    <property type="project" value="UniProtKB-KW"/>
</dbReference>